<keyword evidence="4" id="KW-1185">Reference proteome</keyword>
<proteinExistence type="predicted"/>
<sequence>MRKSLLATSLLCLGSIMMAGAPAIADPTSQELLDRIEKLEQQNAALMKTVNALIAEKDLERLPADTAEDPTVKKTSQGLVGTNSSYAYKVLDPAEDVNRKLLIQLETRQKGELDTPVTLSGQVIAIANAQSSNRDDKFGYLMRNPTSANQIGDYVSEALIHSAQLAVTANINDWLTGYVELLYNPEQNFGSGTITDLDRNKIVARRAYLLAGDLDRWPVYAAIGKLDTPFGLNDTVSPFTNSTNWHSFAGLAYGAQVGYVKDGLLLRAMAIQGGAQFRAANTPVKGTNVPSRVNNFAVDANYTFEFGETDSLLFGASYEHGSPYCQNYPVFHFNPCDENNPAWATYGRLNFGELELLGEFAQTTEDWPGSAVPDPTNPLSIYDAQKTRSWTLGGRYGFGPLLDGGDRNQFVSLEFSKFRAGDDGAPWERQDQFVLGYSRFLAENLNLFAEYIHVNGFAPLNFVSGGNFPDGSTWSDNDAKTDVIMVGAQTAF</sequence>
<name>A0ABW1S4F5_9PROT</name>
<dbReference type="RefSeq" id="WP_377374035.1">
    <property type="nucleotide sequence ID" value="NZ_JBHSSW010000001.1"/>
</dbReference>
<dbReference type="SUPFAM" id="SSF56935">
    <property type="entry name" value="Porins"/>
    <property type="match status" value="1"/>
</dbReference>
<dbReference type="Gene3D" id="2.40.160.10">
    <property type="entry name" value="Porin"/>
    <property type="match status" value="1"/>
</dbReference>
<evidence type="ECO:0000256" key="2">
    <source>
        <dbReference type="SAM" id="SignalP"/>
    </source>
</evidence>
<organism evidence="3 4">
    <name type="scientific">Ponticaulis profundi</name>
    <dbReference type="NCBI Taxonomy" id="2665222"/>
    <lineage>
        <taxon>Bacteria</taxon>
        <taxon>Pseudomonadati</taxon>
        <taxon>Pseudomonadota</taxon>
        <taxon>Alphaproteobacteria</taxon>
        <taxon>Hyphomonadales</taxon>
        <taxon>Hyphomonadaceae</taxon>
        <taxon>Ponticaulis</taxon>
    </lineage>
</organism>
<dbReference type="Proteomes" id="UP001596303">
    <property type="component" value="Unassembled WGS sequence"/>
</dbReference>
<accession>A0ABW1S4F5</accession>
<dbReference type="EMBL" id="JBHSSW010000001">
    <property type="protein sequence ID" value="MFC6196531.1"/>
    <property type="molecule type" value="Genomic_DNA"/>
</dbReference>
<evidence type="ECO:0000313" key="4">
    <source>
        <dbReference type="Proteomes" id="UP001596303"/>
    </source>
</evidence>
<evidence type="ECO:0008006" key="5">
    <source>
        <dbReference type="Google" id="ProtNLM"/>
    </source>
</evidence>
<reference evidence="4" key="1">
    <citation type="journal article" date="2019" name="Int. J. Syst. Evol. Microbiol.">
        <title>The Global Catalogue of Microorganisms (GCM) 10K type strain sequencing project: providing services to taxonomists for standard genome sequencing and annotation.</title>
        <authorList>
            <consortium name="The Broad Institute Genomics Platform"/>
            <consortium name="The Broad Institute Genome Sequencing Center for Infectious Disease"/>
            <person name="Wu L."/>
            <person name="Ma J."/>
        </authorList>
    </citation>
    <scope>NUCLEOTIDE SEQUENCE [LARGE SCALE GENOMIC DNA]</scope>
    <source>
        <strain evidence="4">CGMCC-1.15741</strain>
    </source>
</reference>
<feature type="coiled-coil region" evidence="1">
    <location>
        <begin position="29"/>
        <end position="56"/>
    </location>
</feature>
<keyword evidence="2" id="KW-0732">Signal</keyword>
<gene>
    <name evidence="3" type="ORF">ACFQDM_00495</name>
</gene>
<evidence type="ECO:0000256" key="1">
    <source>
        <dbReference type="SAM" id="Coils"/>
    </source>
</evidence>
<feature type="signal peptide" evidence="2">
    <location>
        <begin position="1"/>
        <end position="25"/>
    </location>
</feature>
<dbReference type="InterPro" id="IPR023614">
    <property type="entry name" value="Porin_dom_sf"/>
</dbReference>
<comment type="caution">
    <text evidence="3">The sequence shown here is derived from an EMBL/GenBank/DDBJ whole genome shotgun (WGS) entry which is preliminary data.</text>
</comment>
<keyword evidence="1" id="KW-0175">Coiled coil</keyword>
<feature type="chain" id="PRO_5047540498" description="Porin" evidence="2">
    <location>
        <begin position="26"/>
        <end position="492"/>
    </location>
</feature>
<protein>
    <recommendedName>
        <fullName evidence="5">Porin</fullName>
    </recommendedName>
</protein>
<evidence type="ECO:0000313" key="3">
    <source>
        <dbReference type="EMBL" id="MFC6196531.1"/>
    </source>
</evidence>